<evidence type="ECO:0000313" key="3">
    <source>
        <dbReference type="Proteomes" id="UP000438874"/>
    </source>
</evidence>
<keyword evidence="2" id="KW-0808">Transferase</keyword>
<keyword evidence="1" id="KW-0175">Coiled coil</keyword>
<feature type="coiled-coil region" evidence="1">
    <location>
        <begin position="5"/>
        <end position="39"/>
    </location>
</feature>
<evidence type="ECO:0000313" key="2">
    <source>
        <dbReference type="EMBL" id="GCL46851.1"/>
    </source>
</evidence>
<dbReference type="Proteomes" id="UP000438874">
    <property type="component" value="Unassembled WGS sequence"/>
</dbReference>
<name>A0A6H9FUR6_MICAE</name>
<gene>
    <name evidence="2" type="ORF">NIES3787_25510</name>
</gene>
<sequence>MEYSLEKFKNQNRQLSENIESLQEKIKSLSTAKSAIKRLLKIVIKKSKLAYFIKKNY</sequence>
<organism evidence="2 3">
    <name type="scientific">Microcystis aeruginosa NIES-3787</name>
    <dbReference type="NCBI Taxonomy" id="2517782"/>
    <lineage>
        <taxon>Bacteria</taxon>
        <taxon>Bacillati</taxon>
        <taxon>Cyanobacteriota</taxon>
        <taxon>Cyanophyceae</taxon>
        <taxon>Oscillatoriophycideae</taxon>
        <taxon>Chroococcales</taxon>
        <taxon>Microcystaceae</taxon>
        <taxon>Microcystis</taxon>
    </lineage>
</organism>
<reference evidence="2 3" key="1">
    <citation type="submission" date="2019-02" db="EMBL/GenBank/DDBJ databases">
        <title>Draft genome sequence of Arthrospira platensis NIES-3787.</title>
        <authorList>
            <person name="Yamaguchi H."/>
            <person name="Suzuki S."/>
            <person name="Kawachi M."/>
        </authorList>
    </citation>
    <scope>NUCLEOTIDE SEQUENCE [LARGE SCALE GENOMIC DNA]</scope>
    <source>
        <strain evidence="2 3">NIES-3787</strain>
    </source>
</reference>
<comment type="caution">
    <text evidence="2">The sequence shown here is derived from an EMBL/GenBank/DDBJ whole genome shotgun (WGS) entry which is preliminary data.</text>
</comment>
<dbReference type="AlphaFoldDB" id="A0A6H9FUR6"/>
<dbReference type="EMBL" id="BJCH01000027">
    <property type="protein sequence ID" value="GCL46851.1"/>
    <property type="molecule type" value="Genomic_DNA"/>
</dbReference>
<accession>A0A6H9FUR6</accession>
<evidence type="ECO:0000256" key="1">
    <source>
        <dbReference type="SAM" id="Coils"/>
    </source>
</evidence>
<protein>
    <submittedName>
        <fullName evidence="2">Putative glycosyl transferase</fullName>
    </submittedName>
</protein>
<proteinExistence type="predicted"/>
<dbReference type="GO" id="GO:0016740">
    <property type="term" value="F:transferase activity"/>
    <property type="evidence" value="ECO:0007669"/>
    <property type="project" value="UniProtKB-KW"/>
</dbReference>